<sequence>MHIVTLSKAHKKALLRFYKSQHYPISYMGFDTCYVLADSPSVNNENDMLAAAFCSEINPEYGYTFLHGVVVKTQHQHQGLGSILVKHAINQHRNIYCFADAKLTPFYLQLNFVKKTQSNLPTSLCNRLKSYQVKHPNLVAFIHP</sequence>
<dbReference type="RefSeq" id="WP_093328217.1">
    <property type="nucleotide sequence ID" value="NZ_FOHK01000004.1"/>
</dbReference>
<dbReference type="Gene3D" id="3.40.630.30">
    <property type="match status" value="1"/>
</dbReference>
<dbReference type="CDD" id="cd04301">
    <property type="entry name" value="NAT_SF"/>
    <property type="match status" value="1"/>
</dbReference>
<name>A0A1I0BRF3_THASX</name>
<dbReference type="Proteomes" id="UP000199308">
    <property type="component" value="Unassembled WGS sequence"/>
</dbReference>
<organism evidence="2 3">
    <name type="scientific">Thalassotalea agarivorans</name>
    <name type="common">Thalassomonas agarivorans</name>
    <dbReference type="NCBI Taxonomy" id="349064"/>
    <lineage>
        <taxon>Bacteria</taxon>
        <taxon>Pseudomonadati</taxon>
        <taxon>Pseudomonadota</taxon>
        <taxon>Gammaproteobacteria</taxon>
        <taxon>Alteromonadales</taxon>
        <taxon>Colwelliaceae</taxon>
        <taxon>Thalassotalea</taxon>
    </lineage>
</organism>
<keyword evidence="3" id="KW-1185">Reference proteome</keyword>
<proteinExistence type="predicted"/>
<evidence type="ECO:0000313" key="3">
    <source>
        <dbReference type="Proteomes" id="UP000199308"/>
    </source>
</evidence>
<accession>A0A1I0BRF3</accession>
<gene>
    <name evidence="2" type="ORF">SAMN05660429_01016</name>
</gene>
<protein>
    <submittedName>
        <fullName evidence="2">Acetyltransferase (GNAT) domain-containing protein</fullName>
    </submittedName>
</protein>
<dbReference type="EMBL" id="FOHK01000004">
    <property type="protein sequence ID" value="SET08914.1"/>
    <property type="molecule type" value="Genomic_DNA"/>
</dbReference>
<dbReference type="InterPro" id="IPR016181">
    <property type="entry name" value="Acyl_CoA_acyltransferase"/>
</dbReference>
<reference evidence="2 3" key="1">
    <citation type="submission" date="2016-10" db="EMBL/GenBank/DDBJ databases">
        <authorList>
            <person name="de Groot N.N."/>
        </authorList>
    </citation>
    <scope>NUCLEOTIDE SEQUENCE [LARGE SCALE GENOMIC DNA]</scope>
    <source>
        <strain evidence="2 3">DSM 19706</strain>
    </source>
</reference>
<dbReference type="InterPro" id="IPR000182">
    <property type="entry name" value="GNAT_dom"/>
</dbReference>
<dbReference type="Pfam" id="PF00583">
    <property type="entry name" value="Acetyltransf_1"/>
    <property type="match status" value="1"/>
</dbReference>
<dbReference type="STRING" id="349064.SAMN05660429_01016"/>
<dbReference type="GO" id="GO:0016747">
    <property type="term" value="F:acyltransferase activity, transferring groups other than amino-acyl groups"/>
    <property type="evidence" value="ECO:0007669"/>
    <property type="project" value="InterPro"/>
</dbReference>
<feature type="domain" description="N-acetyltransferase" evidence="1">
    <location>
        <begin position="1"/>
        <end position="134"/>
    </location>
</feature>
<dbReference type="AlphaFoldDB" id="A0A1I0BRF3"/>
<dbReference type="PROSITE" id="PS51186">
    <property type="entry name" value="GNAT"/>
    <property type="match status" value="1"/>
</dbReference>
<keyword evidence="2" id="KW-0808">Transferase</keyword>
<evidence type="ECO:0000259" key="1">
    <source>
        <dbReference type="PROSITE" id="PS51186"/>
    </source>
</evidence>
<evidence type="ECO:0000313" key="2">
    <source>
        <dbReference type="EMBL" id="SET08914.1"/>
    </source>
</evidence>
<dbReference type="SUPFAM" id="SSF55729">
    <property type="entry name" value="Acyl-CoA N-acyltransferases (Nat)"/>
    <property type="match status" value="1"/>
</dbReference>
<dbReference type="OrthoDB" id="6400425at2"/>